<dbReference type="EMBL" id="RBNI01000361">
    <property type="protein sequence ID" value="RUP51893.1"/>
    <property type="molecule type" value="Genomic_DNA"/>
</dbReference>
<comment type="caution">
    <text evidence="2">The sequence shown here is derived from an EMBL/GenBank/DDBJ whole genome shotgun (WGS) entry which is preliminary data.</text>
</comment>
<evidence type="ECO:0000313" key="3">
    <source>
        <dbReference type="Proteomes" id="UP000268093"/>
    </source>
</evidence>
<protein>
    <submittedName>
        <fullName evidence="2">Uncharacterized protein</fullName>
    </submittedName>
</protein>
<feature type="region of interest" description="Disordered" evidence="1">
    <location>
        <begin position="701"/>
        <end position="821"/>
    </location>
</feature>
<sequence length="1329" mass="146982">MGSAYKAKSPDEGAVLNYPFMFAVSFHNWIGTRGVYSTDMDEPDQTALVYDPAEPTEWRAQLVDLAADLNLPDQQYTQATFADFLIGILPQTSVVDDPSELDRFVAQLVEQDKDSLSPSAIVLRNSKWHVDVEGLDILAKVEKAKVSLKKRGYDLYKLEDLFMEEEKEVEVLFQDFDRRSRLYLESSILPKKYTPPDLSPPSIDQDGNPVAMPFFPVPPLDQLASKMPRVQNLAEPGPEMLPFANVECSMDMIDRVRPVLDKETEIILRTTLRRFIKKSEDVMEESVAAFLNDDEAQDKLDICTPQILEPPLFPRTPQHRPATSSMSNDLGQTPSLQGLVRALTQDSPEQAVPRSDPVLMEDEVDLVHEGRIGMARIERWDSLCKLADSDDETHEARKFVDELDKTAKARVDNEDDSNECSMGGHSDGRAGKILGRMGRFTSVSYHKELRKSVTIYVNICGDSCMFWLVELPLIPTAREWISTSISGTRPNQDGELPTSLSSFLTHFGIATSSSAKSIVSTFSPPPDPVELEKHDMERLFGSNCGAGVTGDEVVRTVVVKDRFDERKLGLSIIKMEVPDLPPPPFPVHSTIYPALHTIPALLNAKSARRSLRLLDIDVRWNPVPASIRDLAPPSVGRFVEDEDAKKVVEQMEGTHRRNEDEEEGWDAWLEWRRKWESEHEIEGTDLLPRCVEEGSWRKRMTRRKLEEAEERRRERECGPRSHEYERHDKRGRGDRANDIGCQGSGTREHEHGDKRRRADRDDGCNERDRRHHHHEPDHDGLDGNRSGYPLTRSRTANSRGSKEGGDGTSWSMGLERRVSSGVVKRMDKWLERLAEGGEEGEADGEGLEMGSGEKEAIMDADESADENETERRKKIECWARGLETKTEPEVIVINEDECVNDDVWILDSKPSSRTGSISYGARSISVYPNDVGLRDEIDDDEPSNTYNQARCSPRMGLDMLLARGRIDLEHIEKGLLIDEHDRNLQHMEGPQSEDKDEGMMGVQTVPDYEQLERSENEKQSTCYDDECDAILDAELMRISEGELVIGPSMGRHPGSTMHPAHGVPLTIASASSLPAFVRDVGVRDADAGAGAGVGVGMDDTPPVGEATAVDFADVAEGTHADDVATVPTPPADVARHARGSGDPPAASFRRATESVPTPRPASHVSPVTVTAATATAACAQDTQLVWGFLRTAVGRPIPGAQGNGQGLSIACWRTTEFDPHLHFPCNSISPASAPSTTPDPIPYCELTRPLNISAPTTAVTASSRDDSALASIAQGLSKCFREGERGKGRTGRPGRTSAAIGKSAARNVYKGDFVPASAIRRSTGDSDGR</sequence>
<evidence type="ECO:0000313" key="2">
    <source>
        <dbReference type="EMBL" id="RUP51893.1"/>
    </source>
</evidence>
<reference evidence="2 3" key="1">
    <citation type="journal article" date="2018" name="New Phytol.">
        <title>Phylogenomics of Endogonaceae and evolution of mycorrhizas within Mucoromycota.</title>
        <authorList>
            <person name="Chang Y."/>
            <person name="Desiro A."/>
            <person name="Na H."/>
            <person name="Sandor L."/>
            <person name="Lipzen A."/>
            <person name="Clum A."/>
            <person name="Barry K."/>
            <person name="Grigoriev I.V."/>
            <person name="Martin F.M."/>
            <person name="Stajich J.E."/>
            <person name="Smith M.E."/>
            <person name="Bonito G."/>
            <person name="Spatafora J.W."/>
        </authorList>
    </citation>
    <scope>NUCLEOTIDE SEQUENCE [LARGE SCALE GENOMIC DNA]</scope>
    <source>
        <strain evidence="2 3">GMNB39</strain>
    </source>
</reference>
<dbReference type="Proteomes" id="UP000268093">
    <property type="component" value="Unassembled WGS sequence"/>
</dbReference>
<feature type="compositionally biased region" description="Basic and acidic residues" evidence="1">
    <location>
        <begin position="703"/>
        <end position="737"/>
    </location>
</feature>
<proteinExistence type="predicted"/>
<evidence type="ECO:0000256" key="1">
    <source>
        <dbReference type="SAM" id="MobiDB-lite"/>
    </source>
</evidence>
<feature type="region of interest" description="Disordered" evidence="1">
    <location>
        <begin position="310"/>
        <end position="333"/>
    </location>
</feature>
<name>A0A433DM09_9FUNG</name>
<feature type="compositionally biased region" description="Basic and acidic residues" evidence="1">
    <location>
        <begin position="746"/>
        <end position="782"/>
    </location>
</feature>
<feature type="region of interest" description="Disordered" evidence="1">
    <location>
        <begin position="1119"/>
        <end position="1166"/>
    </location>
</feature>
<feature type="region of interest" description="Disordered" evidence="1">
    <location>
        <begin position="1281"/>
        <end position="1303"/>
    </location>
</feature>
<organism evidence="2 3">
    <name type="scientific">Jimgerdemannia flammicorona</name>
    <dbReference type="NCBI Taxonomy" id="994334"/>
    <lineage>
        <taxon>Eukaryota</taxon>
        <taxon>Fungi</taxon>
        <taxon>Fungi incertae sedis</taxon>
        <taxon>Mucoromycota</taxon>
        <taxon>Mucoromycotina</taxon>
        <taxon>Endogonomycetes</taxon>
        <taxon>Endogonales</taxon>
        <taxon>Endogonaceae</taxon>
        <taxon>Jimgerdemannia</taxon>
    </lineage>
</organism>
<gene>
    <name evidence="2" type="ORF">BC936DRAFT_144851</name>
</gene>
<accession>A0A433DM09</accession>
<keyword evidence="3" id="KW-1185">Reference proteome</keyword>
<feature type="compositionally biased region" description="Polar residues" evidence="1">
    <location>
        <begin position="321"/>
        <end position="333"/>
    </location>
</feature>